<dbReference type="Gene3D" id="3.40.470.10">
    <property type="entry name" value="Uracil-DNA glycosylase-like domain"/>
    <property type="match status" value="1"/>
</dbReference>
<evidence type="ECO:0000256" key="1">
    <source>
        <dbReference type="ARBA" id="ARBA00022763"/>
    </source>
</evidence>
<name>A0A0G4LP58_VERLO</name>
<accession>A0A0G4LP58</accession>
<dbReference type="SMART" id="SM00986">
    <property type="entry name" value="UDG"/>
    <property type="match status" value="1"/>
</dbReference>
<evidence type="ECO:0000256" key="3">
    <source>
        <dbReference type="ARBA" id="ARBA00023204"/>
    </source>
</evidence>
<dbReference type="PANTHER" id="PTHR12159">
    <property type="entry name" value="G/T AND G/U MISMATCH-SPECIFIC DNA GLYCOSYLASE"/>
    <property type="match status" value="1"/>
</dbReference>
<dbReference type="InterPro" id="IPR015637">
    <property type="entry name" value="MUG/TDG"/>
</dbReference>
<keyword evidence="2" id="KW-0378">Hydrolase</keyword>
<dbReference type="InterPro" id="IPR036895">
    <property type="entry name" value="Uracil-DNA_glycosylase-like_sf"/>
</dbReference>
<feature type="non-terminal residue" evidence="6">
    <location>
        <position position="320"/>
    </location>
</feature>
<proteinExistence type="predicted"/>
<evidence type="ECO:0000313" key="7">
    <source>
        <dbReference type="Proteomes" id="UP000045706"/>
    </source>
</evidence>
<organism evidence="6 7">
    <name type="scientific">Verticillium longisporum</name>
    <name type="common">Verticillium dahliae var. longisporum</name>
    <dbReference type="NCBI Taxonomy" id="100787"/>
    <lineage>
        <taxon>Eukaryota</taxon>
        <taxon>Fungi</taxon>
        <taxon>Dikarya</taxon>
        <taxon>Ascomycota</taxon>
        <taxon>Pezizomycotina</taxon>
        <taxon>Sordariomycetes</taxon>
        <taxon>Hypocreomycetidae</taxon>
        <taxon>Glomerellales</taxon>
        <taxon>Plectosphaerellaceae</taxon>
        <taxon>Verticillium</taxon>
    </lineage>
</organism>
<dbReference type="GO" id="GO:0006285">
    <property type="term" value="P:base-excision repair, AP site formation"/>
    <property type="evidence" value="ECO:0007669"/>
    <property type="project" value="InterPro"/>
</dbReference>
<dbReference type="Pfam" id="PF03167">
    <property type="entry name" value="UDG"/>
    <property type="match status" value="1"/>
</dbReference>
<dbReference type="Proteomes" id="UP000045706">
    <property type="component" value="Unassembled WGS sequence"/>
</dbReference>
<dbReference type="GO" id="GO:0004844">
    <property type="term" value="F:uracil DNA N-glycosylase activity"/>
    <property type="evidence" value="ECO:0007669"/>
    <property type="project" value="TreeGrafter"/>
</dbReference>
<evidence type="ECO:0000256" key="2">
    <source>
        <dbReference type="ARBA" id="ARBA00022801"/>
    </source>
</evidence>
<protein>
    <recommendedName>
        <fullName evidence="5">Uracil-DNA glycosylase-like domain-containing protein</fullName>
    </recommendedName>
</protein>
<dbReference type="CDD" id="cd10028">
    <property type="entry name" value="UDG-F2_TDG_MUG"/>
    <property type="match status" value="1"/>
</dbReference>
<dbReference type="AlphaFoldDB" id="A0A0G4LP58"/>
<keyword evidence="3" id="KW-0234">DNA repair</keyword>
<dbReference type="FunFam" id="3.40.470.10:FF:000010">
    <property type="entry name" value="G/U mismatch-specific DNA glycosylase"/>
    <property type="match status" value="1"/>
</dbReference>
<reference evidence="7" key="1">
    <citation type="submission" date="2015-05" db="EMBL/GenBank/DDBJ databases">
        <authorList>
            <person name="Fogelqvist Johan"/>
        </authorList>
    </citation>
    <scope>NUCLEOTIDE SEQUENCE [LARGE SCALE GENOMIC DNA]</scope>
</reference>
<dbReference type="InterPro" id="IPR005122">
    <property type="entry name" value="Uracil-DNA_glycosylase-like"/>
</dbReference>
<sequence>MDTENEGIKSEELTADILEAKPASFNGRLQNFIHIPSSTDSSPRRSVRVAATLAQAGNLPPAPKLQTSPSPSPSRPTKRKASPSEGTKRKRSTPRYAPPSTYAHLPPLPDAISPNLLILFIGLNPGIQTASTGHAYAHPSNLFWKLLHHSGVTSRLLPASEDRTLPERYACGFTNIVSRPSRNGAELRNAELDAGVAVLEAKIAKWRPEVACIVGKGIWEAVFRVRKGRGMKKGEFEYGWQEGENMGVVRDDEEGGPWEGARVFVATSTSGLAATLGPREKEVIWGELGAWCTQRRAERGMLTEVKEEEGKSDGIELLDP</sequence>
<dbReference type="PANTHER" id="PTHR12159:SF9">
    <property type="entry name" value="G_T MISMATCH-SPECIFIC THYMINE DNA GLYCOSYLASE"/>
    <property type="match status" value="1"/>
</dbReference>
<evidence type="ECO:0000259" key="5">
    <source>
        <dbReference type="SMART" id="SM00986"/>
    </source>
</evidence>
<evidence type="ECO:0000313" key="6">
    <source>
        <dbReference type="EMBL" id="CRK23823.1"/>
    </source>
</evidence>
<feature type="region of interest" description="Disordered" evidence="4">
    <location>
        <begin position="33"/>
        <end position="102"/>
    </location>
</feature>
<keyword evidence="1" id="KW-0227">DNA damage</keyword>
<dbReference type="SUPFAM" id="SSF52141">
    <property type="entry name" value="Uracil-DNA glycosylase-like"/>
    <property type="match status" value="1"/>
</dbReference>
<gene>
    <name evidence="6" type="ORF">BN1723_013130</name>
</gene>
<dbReference type="SMART" id="SM00987">
    <property type="entry name" value="UreE_C"/>
    <property type="match status" value="1"/>
</dbReference>
<evidence type="ECO:0000256" key="4">
    <source>
        <dbReference type="SAM" id="MobiDB-lite"/>
    </source>
</evidence>
<dbReference type="GO" id="GO:0008263">
    <property type="term" value="F:pyrimidine-specific mismatch base pair DNA N-glycosylase activity"/>
    <property type="evidence" value="ECO:0007669"/>
    <property type="project" value="TreeGrafter"/>
</dbReference>
<feature type="domain" description="Uracil-DNA glycosylase-like" evidence="5">
    <location>
        <begin position="109"/>
        <end position="289"/>
    </location>
</feature>
<dbReference type="EMBL" id="CVQI01015446">
    <property type="protein sequence ID" value="CRK23823.1"/>
    <property type="molecule type" value="Genomic_DNA"/>
</dbReference>